<evidence type="ECO:0000313" key="1">
    <source>
        <dbReference type="EMBL" id="OTG17028.1"/>
    </source>
</evidence>
<evidence type="ECO:0000313" key="2">
    <source>
        <dbReference type="Proteomes" id="UP000215914"/>
    </source>
</evidence>
<dbReference type="InParanoid" id="A0A251U0Y7"/>
<name>A0A251U0Y7_HELAN</name>
<protein>
    <submittedName>
        <fullName evidence="1">Uncharacterized protein</fullName>
    </submittedName>
</protein>
<sequence>MNSNFQPSKLVHLKKARTLVKRKACKIEVNPQSRRLGESERARDHNMSYQALPLACINVLG</sequence>
<dbReference type="EMBL" id="CM007897">
    <property type="protein sequence ID" value="OTG17028.1"/>
    <property type="molecule type" value="Genomic_DNA"/>
</dbReference>
<dbReference type="Proteomes" id="UP000215914">
    <property type="component" value="Chromosome 8"/>
</dbReference>
<keyword evidence="2" id="KW-1185">Reference proteome</keyword>
<accession>A0A251U0Y7</accession>
<proteinExistence type="predicted"/>
<gene>
    <name evidence="1" type="ORF">HannXRQ_Chr08g0207561</name>
</gene>
<dbReference type="AlphaFoldDB" id="A0A251U0Y7"/>
<reference evidence="2" key="1">
    <citation type="journal article" date="2017" name="Nature">
        <title>The sunflower genome provides insights into oil metabolism, flowering and Asterid evolution.</title>
        <authorList>
            <person name="Badouin H."/>
            <person name="Gouzy J."/>
            <person name="Grassa C.J."/>
            <person name="Murat F."/>
            <person name="Staton S.E."/>
            <person name="Cottret L."/>
            <person name="Lelandais-Briere C."/>
            <person name="Owens G.L."/>
            <person name="Carrere S."/>
            <person name="Mayjonade B."/>
            <person name="Legrand L."/>
            <person name="Gill N."/>
            <person name="Kane N.C."/>
            <person name="Bowers J.E."/>
            <person name="Hubner S."/>
            <person name="Bellec A."/>
            <person name="Berard A."/>
            <person name="Berges H."/>
            <person name="Blanchet N."/>
            <person name="Boniface M.C."/>
            <person name="Brunel D."/>
            <person name="Catrice O."/>
            <person name="Chaidir N."/>
            <person name="Claudel C."/>
            <person name="Donnadieu C."/>
            <person name="Faraut T."/>
            <person name="Fievet G."/>
            <person name="Helmstetter N."/>
            <person name="King M."/>
            <person name="Knapp S.J."/>
            <person name="Lai Z."/>
            <person name="Le Paslier M.C."/>
            <person name="Lippi Y."/>
            <person name="Lorenzon L."/>
            <person name="Mandel J.R."/>
            <person name="Marage G."/>
            <person name="Marchand G."/>
            <person name="Marquand E."/>
            <person name="Bret-Mestries E."/>
            <person name="Morien E."/>
            <person name="Nambeesan S."/>
            <person name="Nguyen T."/>
            <person name="Pegot-Espagnet P."/>
            <person name="Pouilly N."/>
            <person name="Raftis F."/>
            <person name="Sallet E."/>
            <person name="Schiex T."/>
            <person name="Thomas J."/>
            <person name="Vandecasteele C."/>
            <person name="Vares D."/>
            <person name="Vear F."/>
            <person name="Vautrin S."/>
            <person name="Crespi M."/>
            <person name="Mangin B."/>
            <person name="Burke J.M."/>
            <person name="Salse J."/>
            <person name="Munos S."/>
            <person name="Vincourt P."/>
            <person name="Rieseberg L.H."/>
            <person name="Langlade N.B."/>
        </authorList>
    </citation>
    <scope>NUCLEOTIDE SEQUENCE [LARGE SCALE GENOMIC DNA]</scope>
    <source>
        <strain evidence="2">cv. SF193</strain>
    </source>
</reference>
<organism evidence="1 2">
    <name type="scientific">Helianthus annuus</name>
    <name type="common">Common sunflower</name>
    <dbReference type="NCBI Taxonomy" id="4232"/>
    <lineage>
        <taxon>Eukaryota</taxon>
        <taxon>Viridiplantae</taxon>
        <taxon>Streptophyta</taxon>
        <taxon>Embryophyta</taxon>
        <taxon>Tracheophyta</taxon>
        <taxon>Spermatophyta</taxon>
        <taxon>Magnoliopsida</taxon>
        <taxon>eudicotyledons</taxon>
        <taxon>Gunneridae</taxon>
        <taxon>Pentapetalae</taxon>
        <taxon>asterids</taxon>
        <taxon>campanulids</taxon>
        <taxon>Asterales</taxon>
        <taxon>Asteraceae</taxon>
        <taxon>Asteroideae</taxon>
        <taxon>Heliantheae alliance</taxon>
        <taxon>Heliantheae</taxon>
        <taxon>Helianthus</taxon>
    </lineage>
</organism>